<accession>A0A5S9IIE3</accession>
<dbReference type="InterPro" id="IPR027417">
    <property type="entry name" value="P-loop_NTPase"/>
</dbReference>
<name>A0A5S9IIE3_UABAM</name>
<evidence type="ECO:0000259" key="1">
    <source>
        <dbReference type="Pfam" id="PF13521"/>
    </source>
</evidence>
<dbReference type="RefSeq" id="WP_151966622.1">
    <property type="nucleotide sequence ID" value="NZ_AP019860.1"/>
</dbReference>
<feature type="domain" description="NadR/Ttd14 AAA" evidence="1">
    <location>
        <begin position="20"/>
        <end position="184"/>
    </location>
</feature>
<organism evidence="2 3">
    <name type="scientific">Uabimicrobium amorphum</name>
    <dbReference type="NCBI Taxonomy" id="2596890"/>
    <lineage>
        <taxon>Bacteria</taxon>
        <taxon>Pseudomonadati</taxon>
        <taxon>Planctomycetota</taxon>
        <taxon>Candidatus Uabimicrobiia</taxon>
        <taxon>Candidatus Uabimicrobiales</taxon>
        <taxon>Candidatus Uabimicrobiaceae</taxon>
        <taxon>Candidatus Uabimicrobium</taxon>
    </lineage>
</organism>
<dbReference type="AlphaFoldDB" id="A0A5S9IIE3"/>
<evidence type="ECO:0000313" key="2">
    <source>
        <dbReference type="EMBL" id="BBM82373.1"/>
    </source>
</evidence>
<dbReference type="InterPro" id="IPR038727">
    <property type="entry name" value="NadR/Ttd14_AAA_dom"/>
</dbReference>
<dbReference type="SUPFAM" id="SSF52540">
    <property type="entry name" value="P-loop containing nucleoside triphosphate hydrolases"/>
    <property type="match status" value="1"/>
</dbReference>
<dbReference type="GO" id="GO:0035091">
    <property type="term" value="F:phosphatidylinositol binding"/>
    <property type="evidence" value="ECO:0007669"/>
    <property type="project" value="TreeGrafter"/>
</dbReference>
<evidence type="ECO:0000313" key="3">
    <source>
        <dbReference type="Proteomes" id="UP000326354"/>
    </source>
</evidence>
<dbReference type="EMBL" id="AP019860">
    <property type="protein sequence ID" value="BBM82373.1"/>
    <property type="molecule type" value="Genomic_DNA"/>
</dbReference>
<dbReference type="InterPro" id="IPR053227">
    <property type="entry name" value="TRPL-trafficking_regulator"/>
</dbReference>
<keyword evidence="3" id="KW-1185">Reference proteome</keyword>
<dbReference type="KEGG" id="uam:UABAM_00716"/>
<dbReference type="OrthoDB" id="5638848at2"/>
<dbReference type="GO" id="GO:0070300">
    <property type="term" value="F:phosphatidic acid binding"/>
    <property type="evidence" value="ECO:0007669"/>
    <property type="project" value="TreeGrafter"/>
</dbReference>
<reference evidence="2 3" key="1">
    <citation type="submission" date="2019-08" db="EMBL/GenBank/DDBJ databases">
        <title>Complete genome sequence of Candidatus Uab amorphum.</title>
        <authorList>
            <person name="Shiratori T."/>
            <person name="Suzuki S."/>
            <person name="Kakizawa Y."/>
            <person name="Ishida K."/>
        </authorList>
    </citation>
    <scope>NUCLEOTIDE SEQUENCE [LARGE SCALE GENOMIC DNA]</scope>
    <source>
        <strain evidence="2 3">SRT547</strain>
    </source>
</reference>
<proteinExistence type="predicted"/>
<dbReference type="Proteomes" id="UP000326354">
    <property type="component" value="Chromosome"/>
</dbReference>
<dbReference type="PANTHER" id="PTHR34932">
    <property type="entry name" value="TRPL TRANSLOCATION DEFECT PROTEIN 14"/>
    <property type="match status" value="1"/>
</dbReference>
<dbReference type="Gene3D" id="3.40.50.300">
    <property type="entry name" value="P-loop containing nucleotide triphosphate hydrolases"/>
    <property type="match status" value="1"/>
</dbReference>
<dbReference type="PANTHER" id="PTHR34932:SF1">
    <property type="entry name" value="TRPL TRANSLOCATION DEFECT PROTEIN 14"/>
    <property type="match status" value="1"/>
</dbReference>
<gene>
    <name evidence="2" type="ORF">UABAM_00716</name>
</gene>
<protein>
    <recommendedName>
        <fullName evidence="1">NadR/Ttd14 AAA domain-containing protein</fullName>
    </recommendedName>
</protein>
<dbReference type="Pfam" id="PF13521">
    <property type="entry name" value="AAA_28"/>
    <property type="match status" value="1"/>
</dbReference>
<dbReference type="GO" id="GO:0005525">
    <property type="term" value="F:GTP binding"/>
    <property type="evidence" value="ECO:0007669"/>
    <property type="project" value="TreeGrafter"/>
</dbReference>
<sequence length="208" mass="23556">MIQPGKNNCTNNKDDNCNLIVLTGGPGAGKTAVLEILNRQLCESVAILPEAASIIFSGGFWRLSSTSAQIAAQKAIFFVQREMENLVLAEESWTMGLCDRGTLDGLAYWPEEEDSYWKTFSTTREKEYAKYKAVFHLRTPSLEQGYNHQNPVRNESVDEAKKIDKRIEEVWKDHPNYFIINSADSFVEKANAACKKIIDFIPESCRHK</sequence>